<reference evidence="3" key="1">
    <citation type="submission" date="2021-01" db="EMBL/GenBank/DDBJ databases">
        <authorList>
            <person name="Corre E."/>
            <person name="Pelletier E."/>
            <person name="Niang G."/>
            <person name="Scheremetjew M."/>
            <person name="Finn R."/>
            <person name="Kale V."/>
            <person name="Holt S."/>
            <person name="Cochrane G."/>
            <person name="Meng A."/>
            <person name="Brown T."/>
            <person name="Cohen L."/>
        </authorList>
    </citation>
    <scope>NUCLEOTIDE SEQUENCE</scope>
    <source>
        <strain evidence="3">CCAP 1951/1</strain>
    </source>
</reference>
<dbReference type="PANTHER" id="PTHR47572">
    <property type="entry name" value="LIPOPROTEIN-RELATED"/>
    <property type="match status" value="1"/>
</dbReference>
<proteinExistence type="predicted"/>
<evidence type="ECO:0000313" key="3">
    <source>
        <dbReference type="EMBL" id="CAD9098721.1"/>
    </source>
</evidence>
<dbReference type="InterPro" id="IPR013658">
    <property type="entry name" value="SGL"/>
</dbReference>
<organism evidence="3">
    <name type="scientific">Neobodo designis</name>
    <name type="common">Flagellated protozoan</name>
    <name type="synonym">Bodo designis</name>
    <dbReference type="NCBI Taxonomy" id="312471"/>
    <lineage>
        <taxon>Eukaryota</taxon>
        <taxon>Discoba</taxon>
        <taxon>Euglenozoa</taxon>
        <taxon>Kinetoplastea</taxon>
        <taxon>Metakinetoplastina</taxon>
        <taxon>Neobodonida</taxon>
        <taxon>Neobodo</taxon>
    </lineage>
</organism>
<name>A0A7S1PR40_NEODS</name>
<feature type="domain" description="SMP-30/Gluconolactonase/LRE-like region" evidence="2">
    <location>
        <begin position="21"/>
        <end position="264"/>
    </location>
</feature>
<protein>
    <recommendedName>
        <fullName evidence="2">SMP-30/Gluconolactonase/LRE-like region domain-containing protein</fullName>
    </recommendedName>
</protein>
<accession>A0A7S1PR40</accession>
<dbReference type="Pfam" id="PF08450">
    <property type="entry name" value="SGL"/>
    <property type="match status" value="1"/>
</dbReference>
<dbReference type="Gene3D" id="2.120.10.30">
    <property type="entry name" value="TolB, C-terminal domain"/>
    <property type="match status" value="1"/>
</dbReference>
<dbReference type="PANTHER" id="PTHR47572:SF4">
    <property type="entry name" value="LACTONASE DRP35"/>
    <property type="match status" value="1"/>
</dbReference>
<evidence type="ECO:0000256" key="1">
    <source>
        <dbReference type="ARBA" id="ARBA00022801"/>
    </source>
</evidence>
<sequence length="278" mass="28872">MAAELVWSGNYAVTAPVVVDGALLVASTSSGQLLRLGDDQQLSVLLDTNGQPAAIAADPQSKDVFIADASRQSIVKSEGGVADADAAPQLAQFLEQFEGQPFRGPAGIAFDEAGELYFSDAGAFGDTGLHNPRGTVYRTVQGRQQVVAMCPPSLAHPAGVACSSNGCVFVCELGTNRVLRFAQRPAGVFHGSVFAQLSGGFGPMAVAVQPQTQDVYVAKYDFTGCSAQGSIVVFDAEGEPKGTIPLPGCEITGLCFDGATLYATERSNIYRVDTGKVA</sequence>
<dbReference type="AlphaFoldDB" id="A0A7S1PR40"/>
<evidence type="ECO:0000259" key="2">
    <source>
        <dbReference type="Pfam" id="PF08450"/>
    </source>
</evidence>
<keyword evidence="1" id="KW-0378">Hydrolase</keyword>
<dbReference type="InterPro" id="IPR011042">
    <property type="entry name" value="6-blade_b-propeller_TolB-like"/>
</dbReference>
<dbReference type="EMBL" id="HBGF01009003">
    <property type="protein sequence ID" value="CAD9098721.1"/>
    <property type="molecule type" value="Transcribed_RNA"/>
</dbReference>
<gene>
    <name evidence="3" type="ORF">NDES1114_LOCUS6015</name>
</gene>
<dbReference type="InterPro" id="IPR051262">
    <property type="entry name" value="SMP-30/CGR1_Lactonase"/>
</dbReference>
<dbReference type="SUPFAM" id="SSF63829">
    <property type="entry name" value="Calcium-dependent phosphotriesterase"/>
    <property type="match status" value="1"/>
</dbReference>